<accession>A0A1C7MN78</accession>
<dbReference type="AlphaFoldDB" id="A0A1C7MN78"/>
<feature type="region of interest" description="Disordered" evidence="1">
    <location>
        <begin position="120"/>
        <end position="143"/>
    </location>
</feature>
<keyword evidence="4" id="KW-1185">Reference proteome</keyword>
<name>A0A1C7MN78_GRIFR</name>
<feature type="domain" description="Ubiquitin-like" evidence="2">
    <location>
        <begin position="6"/>
        <end position="68"/>
    </location>
</feature>
<dbReference type="Proteomes" id="UP000092993">
    <property type="component" value="Unassembled WGS sequence"/>
</dbReference>
<proteinExistence type="predicted"/>
<reference evidence="3 4" key="1">
    <citation type="submission" date="2016-03" db="EMBL/GenBank/DDBJ databases">
        <title>Whole genome sequencing of Grifola frondosa 9006-11.</title>
        <authorList>
            <person name="Min B."/>
            <person name="Park H."/>
            <person name="Kim J.-G."/>
            <person name="Cho H."/>
            <person name="Oh Y.-L."/>
            <person name="Kong W.-S."/>
            <person name="Choi I.-G."/>
        </authorList>
    </citation>
    <scope>NUCLEOTIDE SEQUENCE [LARGE SCALE GENOMIC DNA]</scope>
    <source>
        <strain evidence="3 4">9006-11</strain>
    </source>
</reference>
<dbReference type="Pfam" id="PF22893">
    <property type="entry name" value="ULD_2"/>
    <property type="match status" value="1"/>
</dbReference>
<evidence type="ECO:0000256" key="1">
    <source>
        <dbReference type="SAM" id="MobiDB-lite"/>
    </source>
</evidence>
<gene>
    <name evidence="3" type="ORF">A0H81_02462</name>
</gene>
<dbReference type="EMBL" id="LUGG01000002">
    <property type="protein sequence ID" value="OBZ78345.1"/>
    <property type="molecule type" value="Genomic_DNA"/>
</dbReference>
<dbReference type="OrthoDB" id="3271094at2759"/>
<sequence length="233" mass="26253">MGYTQDNAIELLDVLGRKLVLPMELCFTWEQFDATLKVYFTNRAGQRFVDRGQYEVSRRGEKDVIDPSGGRTLSASDRMRGNEVRQCPRCHHDNTALAVDAGEWVECRYCGGRYQISEVEQQEVEDSSGDHPAAMENGPGDDHTLEIQDMRLFRSIHVLTSKDVGCTTHQSHYARTPSKRNSSSQTTSTIERPSQDPKFSQRDPPNMDVPHVISSSNGGHMLGQLAYTFFFSS</sequence>
<comment type="caution">
    <text evidence="3">The sequence shown here is derived from an EMBL/GenBank/DDBJ whole genome shotgun (WGS) entry which is preliminary data.</text>
</comment>
<dbReference type="STRING" id="5627.A0A1C7MN78"/>
<dbReference type="InterPro" id="IPR054464">
    <property type="entry name" value="ULD_fung"/>
</dbReference>
<organism evidence="3 4">
    <name type="scientific">Grifola frondosa</name>
    <name type="common">Maitake</name>
    <name type="synonym">Polyporus frondosus</name>
    <dbReference type="NCBI Taxonomy" id="5627"/>
    <lineage>
        <taxon>Eukaryota</taxon>
        <taxon>Fungi</taxon>
        <taxon>Dikarya</taxon>
        <taxon>Basidiomycota</taxon>
        <taxon>Agaricomycotina</taxon>
        <taxon>Agaricomycetes</taxon>
        <taxon>Polyporales</taxon>
        <taxon>Grifolaceae</taxon>
        <taxon>Grifola</taxon>
    </lineage>
</organism>
<protein>
    <recommendedName>
        <fullName evidence="2">Ubiquitin-like domain-containing protein</fullName>
    </recommendedName>
</protein>
<evidence type="ECO:0000313" key="3">
    <source>
        <dbReference type="EMBL" id="OBZ78345.1"/>
    </source>
</evidence>
<feature type="compositionally biased region" description="Polar residues" evidence="1">
    <location>
        <begin position="169"/>
        <end position="192"/>
    </location>
</feature>
<feature type="region of interest" description="Disordered" evidence="1">
    <location>
        <begin position="169"/>
        <end position="217"/>
    </location>
</feature>
<evidence type="ECO:0000313" key="4">
    <source>
        <dbReference type="Proteomes" id="UP000092993"/>
    </source>
</evidence>
<evidence type="ECO:0000259" key="2">
    <source>
        <dbReference type="Pfam" id="PF22893"/>
    </source>
</evidence>